<proteinExistence type="predicted"/>
<feature type="domain" description="Prokaryotic-type class I peptide chain release factors" evidence="2">
    <location>
        <begin position="84"/>
        <end position="208"/>
    </location>
</feature>
<evidence type="ECO:0000313" key="5">
    <source>
        <dbReference type="EMBL" id="KAE9988893.1"/>
    </source>
</evidence>
<evidence type="ECO:0000256" key="1">
    <source>
        <dbReference type="SAM" id="MobiDB-lite"/>
    </source>
</evidence>
<dbReference type="GO" id="GO:0005762">
    <property type="term" value="C:mitochondrial large ribosomal subunit"/>
    <property type="evidence" value="ECO:0007669"/>
    <property type="project" value="TreeGrafter"/>
</dbReference>
<dbReference type="GO" id="GO:0016150">
    <property type="term" value="F:translation release factor activity, codon nonspecific"/>
    <property type="evidence" value="ECO:0007669"/>
    <property type="project" value="TreeGrafter"/>
</dbReference>
<reference evidence="4 7" key="1">
    <citation type="submission" date="2019-07" db="EMBL/GenBank/DDBJ databases">
        <title>Venturia inaequalis Genome Resource.</title>
        <authorList>
            <person name="Lichtner F.J."/>
        </authorList>
    </citation>
    <scope>NUCLEOTIDE SEQUENCE [LARGE SCALE GENOMIC DNA]</scope>
    <source>
        <strain evidence="5 6">120213</strain>
        <strain evidence="3">Bline_iso_100314</strain>
        <strain evidence="4 7">DMI_063113</strain>
    </source>
</reference>
<organism evidence="4 7">
    <name type="scientific">Venturia inaequalis</name>
    <name type="common">Apple scab fungus</name>
    <dbReference type="NCBI Taxonomy" id="5025"/>
    <lineage>
        <taxon>Eukaryota</taxon>
        <taxon>Fungi</taxon>
        <taxon>Dikarya</taxon>
        <taxon>Ascomycota</taxon>
        <taxon>Pezizomycotina</taxon>
        <taxon>Dothideomycetes</taxon>
        <taxon>Pleosporomycetidae</taxon>
        <taxon>Venturiales</taxon>
        <taxon>Venturiaceae</taxon>
        <taxon>Venturia</taxon>
    </lineage>
</organism>
<dbReference type="GO" id="GO:0070126">
    <property type="term" value="P:mitochondrial translational termination"/>
    <property type="evidence" value="ECO:0007669"/>
    <property type="project" value="TreeGrafter"/>
</dbReference>
<dbReference type="Proteomes" id="UP000490939">
    <property type="component" value="Unassembled WGS sequence"/>
</dbReference>
<dbReference type="Pfam" id="PF00472">
    <property type="entry name" value="RF-1"/>
    <property type="match status" value="1"/>
</dbReference>
<dbReference type="Gene3D" id="3.30.160.20">
    <property type="match status" value="1"/>
</dbReference>
<evidence type="ECO:0000313" key="6">
    <source>
        <dbReference type="Proteomes" id="UP000447873"/>
    </source>
</evidence>
<dbReference type="EMBL" id="WNWS01000003">
    <property type="protein sequence ID" value="KAE9988893.1"/>
    <property type="molecule type" value="Genomic_DNA"/>
</dbReference>
<dbReference type="AlphaFoldDB" id="A0A8H3Z9L6"/>
<keyword evidence="7" id="KW-1185">Reference proteome</keyword>
<comment type="caution">
    <text evidence="4">The sequence shown here is derived from an EMBL/GenBank/DDBJ whole genome shotgun (WGS) entry which is preliminary data.</text>
</comment>
<name>A0A8H3Z9L6_VENIN</name>
<protein>
    <recommendedName>
        <fullName evidence="2">Prokaryotic-type class I peptide chain release factors domain-containing protein</fullName>
    </recommendedName>
</protein>
<evidence type="ECO:0000259" key="2">
    <source>
        <dbReference type="Pfam" id="PF00472"/>
    </source>
</evidence>
<evidence type="ECO:0000313" key="7">
    <source>
        <dbReference type="Proteomes" id="UP000490939"/>
    </source>
</evidence>
<dbReference type="Proteomes" id="UP000447873">
    <property type="component" value="Unassembled WGS sequence"/>
</dbReference>
<evidence type="ECO:0000313" key="3">
    <source>
        <dbReference type="EMBL" id="KAE9977582.1"/>
    </source>
</evidence>
<dbReference type="GO" id="GO:0004045">
    <property type="term" value="F:peptidyl-tRNA hydrolase activity"/>
    <property type="evidence" value="ECO:0007669"/>
    <property type="project" value="TreeGrafter"/>
</dbReference>
<feature type="region of interest" description="Disordered" evidence="1">
    <location>
        <begin position="175"/>
        <end position="216"/>
    </location>
</feature>
<dbReference type="InterPro" id="IPR052104">
    <property type="entry name" value="Mito_Release_Factor_mL62"/>
</dbReference>
<feature type="compositionally biased region" description="Basic residues" evidence="1">
    <location>
        <begin position="197"/>
        <end position="216"/>
    </location>
</feature>
<dbReference type="EMBL" id="WNWR01000216">
    <property type="protein sequence ID" value="KAE9988253.1"/>
    <property type="molecule type" value="Genomic_DNA"/>
</dbReference>
<dbReference type="SUPFAM" id="SSF110916">
    <property type="entry name" value="Peptidyl-tRNA hydrolase domain-like"/>
    <property type="match status" value="1"/>
</dbReference>
<dbReference type="PANTHER" id="PTHR11075">
    <property type="entry name" value="PEPTIDE CHAIN RELEASE FACTOR"/>
    <property type="match status" value="1"/>
</dbReference>
<sequence length="216" mass="24257">MLNIISRQSGPISTRSITTPPLSRIFIPSSFTVERSPFISIIRRFNTGSTRNVDPVEPNEDDVDECRRWLSQFDAKAFPRSLGELSYSRSSGPGGQNVNKVSSKATLRVPAKHLLKDLPTLMHDPLRASRYYAKASESLVIQADDSRKQADNAELCWQRFHQLLKEVAGKVVPGVTSDSQRSKVKNLQKRDNEVRLKQKKVHSNKKASRRSGRGGD</sequence>
<dbReference type="Proteomes" id="UP000433883">
    <property type="component" value="Unassembled WGS sequence"/>
</dbReference>
<evidence type="ECO:0000313" key="4">
    <source>
        <dbReference type="EMBL" id="KAE9988253.1"/>
    </source>
</evidence>
<dbReference type="InterPro" id="IPR000352">
    <property type="entry name" value="Pep_chain_release_fac_I"/>
</dbReference>
<accession>A0A8H3Z9L6</accession>
<gene>
    <name evidence="3" type="ORF">BLS_001291</name>
    <name evidence="4" type="ORF">EG327_003427</name>
    <name evidence="5" type="ORF">EG328_005603</name>
</gene>
<dbReference type="PANTHER" id="PTHR11075:SF54">
    <property type="entry name" value="LARGE RIBOSOMAL SUBUNIT PROTEIN ML62"/>
    <property type="match status" value="1"/>
</dbReference>
<dbReference type="EMBL" id="WNWQ01000128">
    <property type="protein sequence ID" value="KAE9977582.1"/>
    <property type="molecule type" value="Genomic_DNA"/>
</dbReference>